<keyword evidence="1" id="KW-1133">Transmembrane helix</keyword>
<keyword evidence="1" id="KW-0472">Membrane</keyword>
<keyword evidence="1" id="KW-0812">Transmembrane</keyword>
<dbReference type="RefSeq" id="WP_344487732.1">
    <property type="nucleotide sequence ID" value="NZ_BAAAQF010000010.1"/>
</dbReference>
<dbReference type="EMBL" id="BAAAQF010000010">
    <property type="protein sequence ID" value="GAA1680922.1"/>
    <property type="molecule type" value="Genomic_DNA"/>
</dbReference>
<comment type="caution">
    <text evidence="2">The sequence shown here is derived from an EMBL/GenBank/DDBJ whole genome shotgun (WGS) entry which is preliminary data.</text>
</comment>
<evidence type="ECO:0008006" key="4">
    <source>
        <dbReference type="Google" id="ProtNLM"/>
    </source>
</evidence>
<feature type="transmembrane region" description="Helical" evidence="1">
    <location>
        <begin position="53"/>
        <end position="71"/>
    </location>
</feature>
<evidence type="ECO:0000313" key="2">
    <source>
        <dbReference type="EMBL" id="GAA1680922.1"/>
    </source>
</evidence>
<organism evidence="2 3">
    <name type="scientific">Glycomyces endophyticus</name>
    <dbReference type="NCBI Taxonomy" id="480996"/>
    <lineage>
        <taxon>Bacteria</taxon>
        <taxon>Bacillati</taxon>
        <taxon>Actinomycetota</taxon>
        <taxon>Actinomycetes</taxon>
        <taxon>Glycomycetales</taxon>
        <taxon>Glycomycetaceae</taxon>
        <taxon>Glycomyces</taxon>
    </lineage>
</organism>
<protein>
    <recommendedName>
        <fullName evidence="4">O-antigen ligase domain-containing protein</fullName>
    </recommendedName>
</protein>
<proteinExistence type="predicted"/>
<evidence type="ECO:0000256" key="1">
    <source>
        <dbReference type="SAM" id="Phobius"/>
    </source>
</evidence>
<name>A0ABN2H2Q4_9ACTN</name>
<dbReference type="Proteomes" id="UP001499851">
    <property type="component" value="Unassembled WGS sequence"/>
</dbReference>
<keyword evidence="3" id="KW-1185">Reference proteome</keyword>
<reference evidence="2 3" key="1">
    <citation type="journal article" date="2019" name="Int. J. Syst. Evol. Microbiol.">
        <title>The Global Catalogue of Microorganisms (GCM) 10K type strain sequencing project: providing services to taxonomists for standard genome sequencing and annotation.</title>
        <authorList>
            <consortium name="The Broad Institute Genomics Platform"/>
            <consortium name="The Broad Institute Genome Sequencing Center for Infectious Disease"/>
            <person name="Wu L."/>
            <person name="Ma J."/>
        </authorList>
    </citation>
    <scope>NUCLEOTIDE SEQUENCE [LARGE SCALE GENOMIC DNA]</scope>
    <source>
        <strain evidence="2 3">JCM 16001</strain>
    </source>
</reference>
<gene>
    <name evidence="2" type="ORF">GCM10009830_30020</name>
</gene>
<sequence length="118" mass="12559">MNTTKKTALWTGVAVTGLLGVVLLGGGKIQSGTLLILTAFALAQPAARRRLPLWLGVALVGVLYGLVAWNISTTELPDPSAGMMSCEEHSEWYDPTGIRFVDQLMWILSGFTAQAAPS</sequence>
<evidence type="ECO:0000313" key="3">
    <source>
        <dbReference type="Proteomes" id="UP001499851"/>
    </source>
</evidence>
<accession>A0ABN2H2Q4</accession>